<proteinExistence type="predicted"/>
<evidence type="ECO:0000313" key="2">
    <source>
        <dbReference type="EMBL" id="NER12952.1"/>
    </source>
</evidence>
<accession>A0A6P0UK76</accession>
<gene>
    <name evidence="2" type="ORF">GWK08_05845</name>
</gene>
<evidence type="ECO:0000313" key="3">
    <source>
        <dbReference type="Proteomes" id="UP000468581"/>
    </source>
</evidence>
<reference evidence="2 3" key="1">
    <citation type="submission" date="2020-01" db="EMBL/GenBank/DDBJ databases">
        <title>Leptobacterium flavescens.</title>
        <authorList>
            <person name="Wang G."/>
        </authorList>
    </citation>
    <scope>NUCLEOTIDE SEQUENCE [LARGE SCALE GENOMIC DNA]</scope>
    <source>
        <strain evidence="2 3">KCTC 22160</strain>
    </source>
</reference>
<sequence>MKKIIFVLTLSVFFFANSYANNSEIKKKDDQSTTIVTKSIISDLTIPASLDLKIESVLYDNMEDCTVSAEVDYNGTTVKLSVTGKDCIEAGKKLAQAVKGFTAEIAEN</sequence>
<protein>
    <submittedName>
        <fullName evidence="2">Uncharacterized protein</fullName>
    </submittedName>
</protein>
<feature type="signal peptide" evidence="1">
    <location>
        <begin position="1"/>
        <end position="20"/>
    </location>
</feature>
<evidence type="ECO:0000256" key="1">
    <source>
        <dbReference type="SAM" id="SignalP"/>
    </source>
</evidence>
<dbReference type="EMBL" id="JAABOO010000001">
    <property type="protein sequence ID" value="NER12952.1"/>
    <property type="molecule type" value="Genomic_DNA"/>
</dbReference>
<dbReference type="AlphaFoldDB" id="A0A6P0UK76"/>
<name>A0A6P0UK76_9FLAO</name>
<keyword evidence="3" id="KW-1185">Reference proteome</keyword>
<keyword evidence="1" id="KW-0732">Signal</keyword>
<dbReference type="Proteomes" id="UP000468581">
    <property type="component" value="Unassembled WGS sequence"/>
</dbReference>
<comment type="caution">
    <text evidence="2">The sequence shown here is derived from an EMBL/GenBank/DDBJ whole genome shotgun (WGS) entry which is preliminary data.</text>
</comment>
<organism evidence="2 3">
    <name type="scientific">Leptobacterium flavescens</name>
    <dbReference type="NCBI Taxonomy" id="472055"/>
    <lineage>
        <taxon>Bacteria</taxon>
        <taxon>Pseudomonadati</taxon>
        <taxon>Bacteroidota</taxon>
        <taxon>Flavobacteriia</taxon>
        <taxon>Flavobacteriales</taxon>
        <taxon>Flavobacteriaceae</taxon>
        <taxon>Leptobacterium</taxon>
    </lineage>
</organism>
<feature type="chain" id="PRO_5026844153" evidence="1">
    <location>
        <begin position="21"/>
        <end position="108"/>
    </location>
</feature>
<dbReference type="RefSeq" id="WP_163605957.1">
    <property type="nucleotide sequence ID" value="NZ_JAABOO010000001.1"/>
</dbReference>